<dbReference type="AlphaFoldDB" id="A0A8J2NWE9"/>
<sequence length="86" mass="9624">MKYCLVILLVSVAIANATKGPIESVRDISFEYIEGHVKERISNEAESRKRCANAGMDCSDAKCCAESMVCDYSSVFGYYMCKVKHR</sequence>
<feature type="signal peptide" evidence="1">
    <location>
        <begin position="1"/>
        <end position="17"/>
    </location>
</feature>
<keyword evidence="1" id="KW-0732">Signal</keyword>
<proteinExistence type="predicted"/>
<organism evidence="2 3">
    <name type="scientific">Allacma fusca</name>
    <dbReference type="NCBI Taxonomy" id="39272"/>
    <lineage>
        <taxon>Eukaryota</taxon>
        <taxon>Metazoa</taxon>
        <taxon>Ecdysozoa</taxon>
        <taxon>Arthropoda</taxon>
        <taxon>Hexapoda</taxon>
        <taxon>Collembola</taxon>
        <taxon>Symphypleona</taxon>
        <taxon>Sminthuridae</taxon>
        <taxon>Allacma</taxon>
    </lineage>
</organism>
<evidence type="ECO:0000256" key="1">
    <source>
        <dbReference type="SAM" id="SignalP"/>
    </source>
</evidence>
<feature type="chain" id="PRO_5035147254" evidence="1">
    <location>
        <begin position="18"/>
        <end position="86"/>
    </location>
</feature>
<dbReference type="Proteomes" id="UP000708208">
    <property type="component" value="Unassembled WGS sequence"/>
</dbReference>
<name>A0A8J2NWE9_9HEXA</name>
<comment type="caution">
    <text evidence="2">The sequence shown here is derived from an EMBL/GenBank/DDBJ whole genome shotgun (WGS) entry which is preliminary data.</text>
</comment>
<protein>
    <submittedName>
        <fullName evidence="2">Uncharacterized protein</fullName>
    </submittedName>
</protein>
<reference evidence="2" key="1">
    <citation type="submission" date="2021-06" db="EMBL/GenBank/DDBJ databases">
        <authorList>
            <person name="Hodson N. C."/>
            <person name="Mongue J. A."/>
            <person name="Jaron S. K."/>
        </authorList>
    </citation>
    <scope>NUCLEOTIDE SEQUENCE</scope>
</reference>
<keyword evidence="3" id="KW-1185">Reference proteome</keyword>
<evidence type="ECO:0000313" key="2">
    <source>
        <dbReference type="EMBL" id="CAG7717169.1"/>
    </source>
</evidence>
<dbReference type="EMBL" id="CAJVCH010043861">
    <property type="protein sequence ID" value="CAG7717169.1"/>
    <property type="molecule type" value="Genomic_DNA"/>
</dbReference>
<accession>A0A8J2NWE9</accession>
<evidence type="ECO:0000313" key="3">
    <source>
        <dbReference type="Proteomes" id="UP000708208"/>
    </source>
</evidence>
<gene>
    <name evidence="2" type="ORF">AFUS01_LOCUS6642</name>
</gene>